<protein>
    <submittedName>
        <fullName evidence="2">Uncharacterized protein</fullName>
    </submittedName>
</protein>
<accession>A0A448WY91</accession>
<evidence type="ECO:0000313" key="2">
    <source>
        <dbReference type="EMBL" id="VEL23183.1"/>
    </source>
</evidence>
<proteinExistence type="predicted"/>
<name>A0A448WY91_9PLAT</name>
<evidence type="ECO:0000313" key="3">
    <source>
        <dbReference type="Proteomes" id="UP000784294"/>
    </source>
</evidence>
<feature type="compositionally biased region" description="Basic and acidic residues" evidence="1">
    <location>
        <begin position="1"/>
        <end position="10"/>
    </location>
</feature>
<feature type="region of interest" description="Disordered" evidence="1">
    <location>
        <begin position="1"/>
        <end position="30"/>
    </location>
</feature>
<reference evidence="2" key="1">
    <citation type="submission" date="2018-11" db="EMBL/GenBank/DDBJ databases">
        <authorList>
            <consortium name="Pathogen Informatics"/>
        </authorList>
    </citation>
    <scope>NUCLEOTIDE SEQUENCE</scope>
</reference>
<dbReference type="EMBL" id="CAAALY010060505">
    <property type="protein sequence ID" value="VEL23183.1"/>
    <property type="molecule type" value="Genomic_DNA"/>
</dbReference>
<organism evidence="2 3">
    <name type="scientific">Protopolystoma xenopodis</name>
    <dbReference type="NCBI Taxonomy" id="117903"/>
    <lineage>
        <taxon>Eukaryota</taxon>
        <taxon>Metazoa</taxon>
        <taxon>Spiralia</taxon>
        <taxon>Lophotrochozoa</taxon>
        <taxon>Platyhelminthes</taxon>
        <taxon>Monogenea</taxon>
        <taxon>Polyopisthocotylea</taxon>
        <taxon>Polystomatidea</taxon>
        <taxon>Polystomatidae</taxon>
        <taxon>Protopolystoma</taxon>
    </lineage>
</organism>
<comment type="caution">
    <text evidence="2">The sequence shown here is derived from an EMBL/GenBank/DDBJ whole genome shotgun (WGS) entry which is preliminary data.</text>
</comment>
<keyword evidence="3" id="KW-1185">Reference proteome</keyword>
<dbReference type="Proteomes" id="UP000784294">
    <property type="component" value="Unassembled WGS sequence"/>
</dbReference>
<sequence>MTGRSTDQRINRNVCSPGNYASDRQPSGQDDSCAASRFLQAIGWTRSCVLSKDERVGAESRQWRETRKILTKRRNFYRVLEAGPLKRAERRKTSQAAYLIQRRLIKLHFTLLFAL</sequence>
<dbReference type="AlphaFoldDB" id="A0A448WY91"/>
<gene>
    <name evidence="2" type="ORF">PXEA_LOCUS16623</name>
</gene>
<evidence type="ECO:0000256" key="1">
    <source>
        <dbReference type="SAM" id="MobiDB-lite"/>
    </source>
</evidence>